<evidence type="ECO:0000256" key="1">
    <source>
        <dbReference type="SAM" id="MobiDB-lite"/>
    </source>
</evidence>
<dbReference type="FunCoup" id="E9EC33">
    <property type="interactions" value="91"/>
</dbReference>
<dbReference type="PANTHER" id="PTHR23308">
    <property type="entry name" value="NUCLEAR INHIBITOR OF PROTEIN PHOSPHATASE-1"/>
    <property type="match status" value="1"/>
</dbReference>
<feature type="region of interest" description="Disordered" evidence="1">
    <location>
        <begin position="29"/>
        <end position="97"/>
    </location>
</feature>
<dbReference type="EMBL" id="GL698545">
    <property type="protein sequence ID" value="EFY86499.1"/>
    <property type="molecule type" value="Genomic_DNA"/>
</dbReference>
<dbReference type="Proteomes" id="UP000002499">
    <property type="component" value="Unassembled WGS sequence"/>
</dbReference>
<evidence type="ECO:0000313" key="4">
    <source>
        <dbReference type="Proteomes" id="UP000002499"/>
    </source>
</evidence>
<dbReference type="Pfam" id="PF00498">
    <property type="entry name" value="FHA"/>
    <property type="match status" value="1"/>
</dbReference>
<feature type="domain" description="FHA" evidence="2">
    <location>
        <begin position="176"/>
        <end position="239"/>
    </location>
</feature>
<dbReference type="CDD" id="cd22676">
    <property type="entry name" value="FHA_SNIP1_DDL-like"/>
    <property type="match status" value="1"/>
</dbReference>
<dbReference type="InterPro" id="IPR008984">
    <property type="entry name" value="SMAD_FHA_dom_sf"/>
</dbReference>
<dbReference type="eggNOG" id="KOG1882">
    <property type="taxonomic scope" value="Eukaryota"/>
</dbReference>
<dbReference type="FunFam" id="2.60.200.20:FF:000038">
    <property type="entry name" value="FHA domain-containing protein SNIP1"/>
    <property type="match status" value="1"/>
</dbReference>
<dbReference type="PROSITE" id="PS50006">
    <property type="entry name" value="FHA_DOMAIN"/>
    <property type="match status" value="1"/>
</dbReference>
<accession>E9EC33</accession>
<dbReference type="Gene3D" id="2.60.200.20">
    <property type="match status" value="1"/>
</dbReference>
<dbReference type="OrthoDB" id="444265at2759"/>
<protein>
    <submittedName>
        <fullName evidence="3">FHA domain protein SNIP1, putative</fullName>
    </submittedName>
</protein>
<name>E9EC33_METAQ</name>
<dbReference type="OMA" id="KIPTANW"/>
<organism evidence="4">
    <name type="scientific">Metarhizium acridum (strain CQMa 102)</name>
    <dbReference type="NCBI Taxonomy" id="655827"/>
    <lineage>
        <taxon>Eukaryota</taxon>
        <taxon>Fungi</taxon>
        <taxon>Dikarya</taxon>
        <taxon>Ascomycota</taxon>
        <taxon>Pezizomycotina</taxon>
        <taxon>Sordariomycetes</taxon>
        <taxon>Hypocreomycetidae</taxon>
        <taxon>Hypocreales</taxon>
        <taxon>Clavicipitaceae</taxon>
        <taxon>Metarhizium</taxon>
    </lineage>
</organism>
<feature type="compositionally biased region" description="Basic and acidic residues" evidence="1">
    <location>
        <begin position="68"/>
        <end position="82"/>
    </location>
</feature>
<dbReference type="SMART" id="SM00240">
    <property type="entry name" value="FHA"/>
    <property type="match status" value="1"/>
</dbReference>
<proteinExistence type="predicted"/>
<dbReference type="STRING" id="655827.E9EC33"/>
<dbReference type="SUPFAM" id="SSF49879">
    <property type="entry name" value="SMAD/FHA domain"/>
    <property type="match status" value="1"/>
</dbReference>
<gene>
    <name evidence="3" type="ORF">MAC_07442</name>
</gene>
<keyword evidence="4" id="KW-1185">Reference proteome</keyword>
<reference evidence="3 4" key="1">
    <citation type="journal article" date="2011" name="PLoS Genet.">
        <title>Genome sequencing and comparative transcriptomics of the model entomopathogenic fungi Metarhizium anisopliae and M. acridum.</title>
        <authorList>
            <person name="Gao Q."/>
            <person name="Jin K."/>
            <person name="Ying S.H."/>
            <person name="Zhang Y."/>
            <person name="Xiao G."/>
            <person name="Shang Y."/>
            <person name="Duan Z."/>
            <person name="Hu X."/>
            <person name="Xie X.Q."/>
            <person name="Zhou G."/>
            <person name="Peng G."/>
            <person name="Luo Z."/>
            <person name="Huang W."/>
            <person name="Wang B."/>
            <person name="Fang W."/>
            <person name="Wang S."/>
            <person name="Zhong Y."/>
            <person name="Ma L.J."/>
            <person name="St Leger R.J."/>
            <person name="Zhao G.P."/>
            <person name="Pei Y."/>
            <person name="Feng M.G."/>
            <person name="Xia Y."/>
            <person name="Wang C."/>
        </authorList>
    </citation>
    <scope>NUCLEOTIDE SEQUENCE [LARGE SCALE GENOMIC DNA]</scope>
    <source>
        <strain evidence="3 4">CQMa 102</strain>
    </source>
</reference>
<dbReference type="InterPro" id="IPR050923">
    <property type="entry name" value="Cell_Proc_Reg/RNA_Proc"/>
</dbReference>
<dbReference type="InterPro" id="IPR000253">
    <property type="entry name" value="FHA_dom"/>
</dbReference>
<sequence length="270" mass="29736">MATALINGPPATTTTWTEETAIQAHGELRLAGARNEKGPVTEGGAREPQTLLAGIAVAGIDRRRRRRGDGELDEGRPRDRRNPVKQGGPLPSQEDSFAITKGEEPEKPKEKPNFGSSGVLAAASNSVAQADGSSIVLKYHEPPEARKPPTRDQWKLFVFKGGDIVDTIDLSLRSCWLVGREMAVVDLPAEHPSISKQHAVIQFRYTEKRNEYGDKIGRVKPYLIDLESANGTVLNDSKVPDSRYLELRDKDLIQFGNSTREYVVMLAPKD</sequence>
<dbReference type="AlphaFoldDB" id="E9EC33"/>
<dbReference type="InParanoid" id="E9EC33"/>
<dbReference type="HOGENOM" id="CLU_022457_0_3_1"/>
<evidence type="ECO:0000313" key="3">
    <source>
        <dbReference type="EMBL" id="EFY86499.1"/>
    </source>
</evidence>
<evidence type="ECO:0000259" key="2">
    <source>
        <dbReference type="PROSITE" id="PS50006"/>
    </source>
</evidence>